<accession>A0A2I0UZ10</accession>
<evidence type="ECO:0000313" key="1">
    <source>
        <dbReference type="EMBL" id="PKU51288.1"/>
    </source>
</evidence>
<reference evidence="1 2" key="1">
    <citation type="submission" date="2017-10" db="EMBL/GenBank/DDBJ databases">
        <title>Draft genome of Lysinibacillus fusiformis strain Juneja, a laboratory-derived pathogen of Drosophila melanogaster.</title>
        <authorList>
            <person name="Smith B.R."/>
            <person name="Unckless R.L."/>
        </authorList>
    </citation>
    <scope>NUCLEOTIDE SEQUENCE [LARGE SCALE GENOMIC DNA]</scope>
    <source>
        <strain evidence="1 2">Juneja</strain>
    </source>
</reference>
<proteinExistence type="predicted"/>
<evidence type="ECO:0000313" key="2">
    <source>
        <dbReference type="Proteomes" id="UP000234956"/>
    </source>
</evidence>
<sequence>MAFIICSIVLFICVITVALVFRKKFSKNDIMLDVTATCEGRNEDNQAIMKIYFTYSIGRLVTRKRDIIGSIEWSEGWMPVSYNLKEHGVYREEKLLYATNEQSYSTFEINAMNAIDEQGRGEGYVVLVLEKPNPSHMSRAGVVLAVTANMVTYQLADSTSWHNDVVVH</sequence>
<dbReference type="RefSeq" id="WP_058843180.1">
    <property type="nucleotide sequence ID" value="NZ_PDFK01000003.1"/>
</dbReference>
<dbReference type="AlphaFoldDB" id="A0A2I0UZ10"/>
<dbReference type="EMBL" id="PDFK01000003">
    <property type="protein sequence ID" value="PKU51288.1"/>
    <property type="molecule type" value="Genomic_DNA"/>
</dbReference>
<dbReference type="Proteomes" id="UP000234956">
    <property type="component" value="Unassembled WGS sequence"/>
</dbReference>
<organism evidence="1 2">
    <name type="scientific">Lysinibacillus fusiformis</name>
    <dbReference type="NCBI Taxonomy" id="28031"/>
    <lineage>
        <taxon>Bacteria</taxon>
        <taxon>Bacillati</taxon>
        <taxon>Bacillota</taxon>
        <taxon>Bacilli</taxon>
        <taxon>Bacillales</taxon>
        <taxon>Bacillaceae</taxon>
        <taxon>Lysinibacillus</taxon>
    </lineage>
</organism>
<comment type="caution">
    <text evidence="1">The sequence shown here is derived from an EMBL/GenBank/DDBJ whole genome shotgun (WGS) entry which is preliminary data.</text>
</comment>
<gene>
    <name evidence="1" type="ORF">CRI88_11235</name>
</gene>
<protein>
    <submittedName>
        <fullName evidence="1">Uncharacterized protein</fullName>
    </submittedName>
</protein>
<name>A0A2I0UZ10_9BACI</name>